<dbReference type="InterPro" id="IPR043127">
    <property type="entry name" value="Sec-1-like_dom3a"/>
</dbReference>
<dbReference type="STRING" id="7209.A0A1I7VK78"/>
<reference evidence="2" key="1">
    <citation type="submission" date="2012-04" db="EMBL/GenBank/DDBJ databases">
        <title>The Genome Sequence of Loa loa.</title>
        <authorList>
            <consortium name="The Broad Institute Genome Sequencing Platform"/>
            <consortium name="Broad Institute Genome Sequencing Center for Infectious Disease"/>
            <person name="Nutman T.B."/>
            <person name="Fink D.L."/>
            <person name="Russ C."/>
            <person name="Young S."/>
            <person name="Zeng Q."/>
            <person name="Gargeya S."/>
            <person name="Alvarado L."/>
            <person name="Berlin A."/>
            <person name="Chapman S.B."/>
            <person name="Chen Z."/>
            <person name="Freedman E."/>
            <person name="Gellesch M."/>
            <person name="Goldberg J."/>
            <person name="Griggs A."/>
            <person name="Gujja S."/>
            <person name="Heilman E.R."/>
            <person name="Heiman D."/>
            <person name="Howarth C."/>
            <person name="Mehta T."/>
            <person name="Neiman D."/>
            <person name="Pearson M."/>
            <person name="Roberts A."/>
            <person name="Saif S."/>
            <person name="Shea T."/>
            <person name="Shenoy N."/>
            <person name="Sisk P."/>
            <person name="Stolte C."/>
            <person name="Sykes S."/>
            <person name="White J."/>
            <person name="Yandava C."/>
            <person name="Haas B."/>
            <person name="Henn M.R."/>
            <person name="Nusbaum C."/>
            <person name="Birren B."/>
        </authorList>
    </citation>
    <scope>NUCLEOTIDE SEQUENCE [LARGE SCALE GENOMIC DNA]</scope>
</reference>
<proteinExistence type="inferred from homology"/>
<evidence type="ECO:0000313" key="3">
    <source>
        <dbReference type="WBParaSite" id="EN70_3463"/>
    </source>
</evidence>
<evidence type="ECO:0000256" key="1">
    <source>
        <dbReference type="ARBA" id="ARBA00009884"/>
    </source>
</evidence>
<dbReference type="WBParaSite" id="EN70_3463">
    <property type="protein sequence ID" value="EN70_3463"/>
    <property type="gene ID" value="EN70_3463"/>
</dbReference>
<accession>A0A1I7VK78</accession>
<dbReference type="GO" id="GO:0016192">
    <property type="term" value="P:vesicle-mediated transport"/>
    <property type="evidence" value="ECO:0007669"/>
    <property type="project" value="InterPro"/>
</dbReference>
<comment type="similarity">
    <text evidence="1">Belongs to the STXBP/unc-18/SEC1 family.</text>
</comment>
<dbReference type="Gene3D" id="3.40.50.2060">
    <property type="match status" value="1"/>
</dbReference>
<reference evidence="3" key="2">
    <citation type="submission" date="2016-11" db="UniProtKB">
        <authorList>
            <consortium name="WormBaseParasite"/>
        </authorList>
    </citation>
    <scope>IDENTIFICATION</scope>
</reference>
<dbReference type="Gene3D" id="3.40.50.1910">
    <property type="match status" value="2"/>
</dbReference>
<name>A0A1I7VK78_LOALO</name>
<organism evidence="2 3">
    <name type="scientific">Loa loa</name>
    <name type="common">Eye worm</name>
    <name type="synonym">Filaria loa</name>
    <dbReference type="NCBI Taxonomy" id="7209"/>
    <lineage>
        <taxon>Eukaryota</taxon>
        <taxon>Metazoa</taxon>
        <taxon>Ecdysozoa</taxon>
        <taxon>Nematoda</taxon>
        <taxon>Chromadorea</taxon>
        <taxon>Rhabditida</taxon>
        <taxon>Spirurina</taxon>
        <taxon>Spiruromorpha</taxon>
        <taxon>Filarioidea</taxon>
        <taxon>Onchocercidae</taxon>
        <taxon>Loa</taxon>
    </lineage>
</organism>
<dbReference type="Proteomes" id="UP000095285">
    <property type="component" value="Unassembled WGS sequence"/>
</dbReference>
<dbReference type="Gene3D" id="3.90.830.10">
    <property type="entry name" value="Syntaxin Binding Protein 1, Chain A, domain 2"/>
    <property type="match status" value="1"/>
</dbReference>
<dbReference type="InterPro" id="IPR043155">
    <property type="entry name" value="VPS33_dom3b"/>
</dbReference>
<evidence type="ECO:0000313" key="2">
    <source>
        <dbReference type="Proteomes" id="UP000095285"/>
    </source>
</evidence>
<keyword evidence="2" id="KW-1185">Reference proteome</keyword>
<dbReference type="InterPro" id="IPR036045">
    <property type="entry name" value="Sec1-like_sf"/>
</dbReference>
<dbReference type="Pfam" id="PF00995">
    <property type="entry name" value="Sec1"/>
    <property type="match status" value="1"/>
</dbReference>
<dbReference type="SUPFAM" id="SSF56815">
    <property type="entry name" value="Sec1/munc18-like (SM) proteins"/>
    <property type="match status" value="1"/>
</dbReference>
<dbReference type="InterPro" id="IPR027482">
    <property type="entry name" value="Sec1-like_dom2"/>
</dbReference>
<dbReference type="PANTHER" id="PTHR11679">
    <property type="entry name" value="VESICLE PROTEIN SORTING-ASSOCIATED"/>
    <property type="match status" value="1"/>
</dbReference>
<dbReference type="InterPro" id="IPR043154">
    <property type="entry name" value="Sec-1-like_dom1"/>
</dbReference>
<dbReference type="Gene3D" id="1.25.40.850">
    <property type="match status" value="1"/>
</dbReference>
<dbReference type="AlphaFoldDB" id="A0A1I7VK78"/>
<dbReference type="InterPro" id="IPR001619">
    <property type="entry name" value="Sec1-like"/>
</dbReference>
<protein>
    <submittedName>
        <fullName evidence="3">Sec1 family protein</fullName>
    </submittedName>
</protein>
<sequence>MDVKSRSIIDVLSEGNARILFDALDAFDGAKIIMWDPTLIKQFNLVTTTEQLKQHKVVSMLQLDLSPRIPQAEHNHVVYILSTSNSSVINKLITCLKHARSANDNRQHHALIVPEASFMIREALKQSREANSFLKTLESLPLRLFPLYNDFLTLLMDNLPSKLLLDNDWTELQKCASAVRQLELLSGCLPNLRCKGKWAAQVVEIIKKMRTQEETEVLSQHNDFQISDIILIDRWIDPLTPLLIQLTYAGLVDEIFDMGVTGNIKTSKVKSAGDSADPAGEIPLHDPLFKMIRDLHIKDVGKQIAETLGTLRDERAKLKENPPSDSVAESKVFVRRLLDMQGSERHADTHTLVAERLMSFIRDDLQFSTFPKLAIGIMQGEYGDRVIPQVEDLILEAYNPLIVLRFIALQCMVAGGFKNATISAYERLFIQSYGGYYMSLWIKLQITGLLWERNGKIKCEYAPFDFQTTCNRLSCFVDEEHNVCGTTAYPYSGYIPVIVRYIETGIRNSWRDWTTILSDDRPAVGRSTHSIIFIIGGITQAELACLRKTRFSNKLCMKT</sequence>
<dbReference type="eggNOG" id="KOG1302">
    <property type="taxonomic scope" value="Eukaryota"/>
</dbReference>